<keyword evidence="1" id="KW-0472">Membrane</keyword>
<sequence length="168" mass="18319">MTRTAVRSPEDDAALPFFFRLLRLIAYGIEGLSLKTRLVLITSFTVIFAIAVITGAAYTTVSQGLYQELDKNLHTQAQGYIDSGYEFPASQTGEGENYTPEFLDTTGGLGVLIVPAEEAGEGKHTAEFEEILAPQQMAVVEGHDPYSFSTEGDFRTFAVRADDGRVIV</sequence>
<dbReference type="EMBL" id="DXFZ01000092">
    <property type="protein sequence ID" value="HIW96345.1"/>
    <property type="molecule type" value="Genomic_DNA"/>
</dbReference>
<reference evidence="2" key="1">
    <citation type="journal article" date="2021" name="PeerJ">
        <title>Extensive microbial diversity within the chicken gut microbiome revealed by metagenomics and culture.</title>
        <authorList>
            <person name="Gilroy R."/>
            <person name="Ravi A."/>
            <person name="Getino M."/>
            <person name="Pursley I."/>
            <person name="Horton D.L."/>
            <person name="Alikhan N.F."/>
            <person name="Baker D."/>
            <person name="Gharbi K."/>
            <person name="Hall N."/>
            <person name="Watson M."/>
            <person name="Adriaenssens E.M."/>
            <person name="Foster-Nyarko E."/>
            <person name="Jarju S."/>
            <person name="Secka A."/>
            <person name="Antonio M."/>
            <person name="Oren A."/>
            <person name="Chaudhuri R.R."/>
            <person name="La Ragione R."/>
            <person name="Hildebrand F."/>
            <person name="Pallen M.J."/>
        </authorList>
    </citation>
    <scope>NUCLEOTIDE SEQUENCE</scope>
    <source>
        <strain evidence="2">4376</strain>
    </source>
</reference>
<feature type="non-terminal residue" evidence="2">
    <location>
        <position position="168"/>
    </location>
</feature>
<reference evidence="2" key="2">
    <citation type="submission" date="2021-04" db="EMBL/GenBank/DDBJ databases">
        <authorList>
            <person name="Gilroy R."/>
        </authorList>
    </citation>
    <scope>NUCLEOTIDE SEQUENCE</scope>
    <source>
        <strain evidence="2">4376</strain>
    </source>
</reference>
<keyword evidence="1" id="KW-0812">Transmembrane</keyword>
<gene>
    <name evidence="2" type="ORF">H9867_07685</name>
</gene>
<dbReference type="Proteomes" id="UP000824189">
    <property type="component" value="Unassembled WGS sequence"/>
</dbReference>
<organism evidence="2 3">
    <name type="scientific">Candidatus Corynebacterium gallistercoris</name>
    <dbReference type="NCBI Taxonomy" id="2838530"/>
    <lineage>
        <taxon>Bacteria</taxon>
        <taxon>Bacillati</taxon>
        <taxon>Actinomycetota</taxon>
        <taxon>Actinomycetes</taxon>
        <taxon>Mycobacteriales</taxon>
        <taxon>Corynebacteriaceae</taxon>
        <taxon>Corynebacterium</taxon>
    </lineage>
</organism>
<keyword evidence="1" id="KW-1133">Transmembrane helix</keyword>
<protein>
    <submittedName>
        <fullName evidence="2">Uncharacterized protein</fullName>
    </submittedName>
</protein>
<evidence type="ECO:0000256" key="1">
    <source>
        <dbReference type="SAM" id="Phobius"/>
    </source>
</evidence>
<evidence type="ECO:0000313" key="3">
    <source>
        <dbReference type="Proteomes" id="UP000824189"/>
    </source>
</evidence>
<accession>A0A9D1URS6</accession>
<dbReference type="AlphaFoldDB" id="A0A9D1URS6"/>
<proteinExistence type="predicted"/>
<evidence type="ECO:0000313" key="2">
    <source>
        <dbReference type="EMBL" id="HIW96345.1"/>
    </source>
</evidence>
<feature type="transmembrane region" description="Helical" evidence="1">
    <location>
        <begin position="38"/>
        <end position="58"/>
    </location>
</feature>
<name>A0A9D1URS6_9CORY</name>
<comment type="caution">
    <text evidence="2">The sequence shown here is derived from an EMBL/GenBank/DDBJ whole genome shotgun (WGS) entry which is preliminary data.</text>
</comment>